<accession>A0ACC0P8Y7</accession>
<name>A0ACC0P8Y7_RHOML</name>
<comment type="caution">
    <text evidence="1">The sequence shown here is derived from an EMBL/GenBank/DDBJ whole genome shotgun (WGS) entry which is preliminary data.</text>
</comment>
<reference evidence="1" key="1">
    <citation type="submission" date="2022-02" db="EMBL/GenBank/DDBJ databases">
        <title>Plant Genome Project.</title>
        <authorList>
            <person name="Zhang R.-G."/>
        </authorList>
    </citation>
    <scope>NUCLEOTIDE SEQUENCE</scope>
    <source>
        <strain evidence="1">AT1</strain>
    </source>
</reference>
<organism evidence="1 2">
    <name type="scientific">Rhododendron molle</name>
    <name type="common">Chinese azalea</name>
    <name type="synonym">Azalea mollis</name>
    <dbReference type="NCBI Taxonomy" id="49168"/>
    <lineage>
        <taxon>Eukaryota</taxon>
        <taxon>Viridiplantae</taxon>
        <taxon>Streptophyta</taxon>
        <taxon>Embryophyta</taxon>
        <taxon>Tracheophyta</taxon>
        <taxon>Spermatophyta</taxon>
        <taxon>Magnoliopsida</taxon>
        <taxon>eudicotyledons</taxon>
        <taxon>Gunneridae</taxon>
        <taxon>Pentapetalae</taxon>
        <taxon>asterids</taxon>
        <taxon>Ericales</taxon>
        <taxon>Ericaceae</taxon>
        <taxon>Ericoideae</taxon>
        <taxon>Rhodoreae</taxon>
        <taxon>Rhododendron</taxon>
    </lineage>
</organism>
<keyword evidence="2" id="KW-1185">Reference proteome</keyword>
<protein>
    <submittedName>
        <fullName evidence="1">Uncharacterized protein</fullName>
    </submittedName>
</protein>
<evidence type="ECO:0000313" key="1">
    <source>
        <dbReference type="EMBL" id="KAI8561504.1"/>
    </source>
</evidence>
<evidence type="ECO:0000313" key="2">
    <source>
        <dbReference type="Proteomes" id="UP001062846"/>
    </source>
</evidence>
<sequence>MQRIWFDADFGFAVVQAEGASGGLITIWNNVFKVEEVILRKNFILIRDSDLFLLENLYEDVVLLAAPCWFLM</sequence>
<dbReference type="Proteomes" id="UP001062846">
    <property type="component" value="Chromosome 4"/>
</dbReference>
<proteinExistence type="predicted"/>
<gene>
    <name evidence="1" type="ORF">RHMOL_Rhmol04G0345200</name>
</gene>
<dbReference type="EMBL" id="CM046391">
    <property type="protein sequence ID" value="KAI8561504.1"/>
    <property type="molecule type" value="Genomic_DNA"/>
</dbReference>